<dbReference type="CDD" id="cd00158">
    <property type="entry name" value="RHOD"/>
    <property type="match status" value="1"/>
</dbReference>
<dbReference type="OrthoDB" id="9804286at2"/>
<organism evidence="5 6">
    <name type="scientific">Rhodococcoides kroppenstedtii</name>
    <dbReference type="NCBI Taxonomy" id="293050"/>
    <lineage>
        <taxon>Bacteria</taxon>
        <taxon>Bacillati</taxon>
        <taxon>Actinomycetota</taxon>
        <taxon>Actinomycetes</taxon>
        <taxon>Mycobacteriales</taxon>
        <taxon>Nocardiaceae</taxon>
        <taxon>Rhodococcoides</taxon>
    </lineage>
</organism>
<dbReference type="Proteomes" id="UP000182054">
    <property type="component" value="Unassembled WGS sequence"/>
</dbReference>
<accession>A0A1I0STN2</accession>
<sequence>MEPLVAPGPPLTPDQVARYSRHLLLPDVGTVGQRRLRAARVLVVGAGGLGSPVLLYLASAGVGTIGIVEFDEVDSSNLQRQIVHGEADVGRGKGASARDAIRRIDSSIEVRVHELRLAPRNAANIFRQYDLVVDGTDNFATRYLVNDAAAVAGVPYVFGSIHRFDGQVSVFWDAAPGGRGIDYRDLYPDPPPPGTVPSCAEAGVLGVLCGVVGSVMATEAVKLVTGVGDPLLGRLLIYDARAMAFRTVTVRRDPGRAPVTEVAEDYEVLCGLPTPPLTVDGDLEPEEVRELLAGDGPVALVDVRERVEWDIAHLEGATLVPVGGVLDGSATGDIPRDRPVVLYCKTGERSADALAVLRAAGVADAHHLRGGLDAWIREIDPSLPSY</sequence>
<dbReference type="GO" id="GO:0004792">
    <property type="term" value="F:thiosulfate-cyanide sulfurtransferase activity"/>
    <property type="evidence" value="ECO:0007669"/>
    <property type="project" value="TreeGrafter"/>
</dbReference>
<gene>
    <name evidence="5" type="ORF">SAMN05444374_102308</name>
</gene>
<dbReference type="RefSeq" id="WP_068362398.1">
    <property type="nucleotide sequence ID" value="NZ_FOJN01000002.1"/>
</dbReference>
<dbReference type="GO" id="GO:0008641">
    <property type="term" value="F:ubiquitin-like modifier activating enzyme activity"/>
    <property type="evidence" value="ECO:0007669"/>
    <property type="project" value="InterPro"/>
</dbReference>
<dbReference type="InterPro" id="IPR045886">
    <property type="entry name" value="ThiF/MoeB/HesA"/>
</dbReference>
<evidence type="ECO:0000259" key="4">
    <source>
        <dbReference type="PROSITE" id="PS50206"/>
    </source>
</evidence>
<dbReference type="GO" id="GO:0005829">
    <property type="term" value="C:cytosol"/>
    <property type="evidence" value="ECO:0007669"/>
    <property type="project" value="TreeGrafter"/>
</dbReference>
<dbReference type="InterPro" id="IPR035985">
    <property type="entry name" value="Ubiquitin-activating_enz"/>
</dbReference>
<dbReference type="SMART" id="SM00450">
    <property type="entry name" value="RHOD"/>
    <property type="match status" value="1"/>
</dbReference>
<keyword evidence="5" id="KW-0548">Nucleotidyltransferase</keyword>
<dbReference type="GeneID" id="85484776"/>
<dbReference type="GO" id="GO:0016779">
    <property type="term" value="F:nucleotidyltransferase activity"/>
    <property type="evidence" value="ECO:0007669"/>
    <property type="project" value="UniProtKB-KW"/>
</dbReference>
<dbReference type="InterPro" id="IPR036873">
    <property type="entry name" value="Rhodanese-like_dom_sf"/>
</dbReference>
<dbReference type="NCBIfam" id="NF004281">
    <property type="entry name" value="PRK05690.1"/>
    <property type="match status" value="1"/>
</dbReference>
<dbReference type="Pfam" id="PF00581">
    <property type="entry name" value="Rhodanese"/>
    <property type="match status" value="1"/>
</dbReference>
<evidence type="ECO:0000256" key="1">
    <source>
        <dbReference type="ARBA" id="ARBA00022679"/>
    </source>
</evidence>
<keyword evidence="2" id="KW-0547">Nucleotide-binding</keyword>
<proteinExistence type="predicted"/>
<feature type="domain" description="Rhodanese" evidence="4">
    <location>
        <begin position="294"/>
        <end position="384"/>
    </location>
</feature>
<protein>
    <submittedName>
        <fullName evidence="5">Adenylyltransferase and sulfurtransferase</fullName>
    </submittedName>
</protein>
<name>A0A1I0STN2_9NOCA</name>
<dbReference type="AlphaFoldDB" id="A0A1I0STN2"/>
<evidence type="ECO:0000313" key="5">
    <source>
        <dbReference type="EMBL" id="SFA42773.1"/>
    </source>
</evidence>
<evidence type="ECO:0000256" key="3">
    <source>
        <dbReference type="ARBA" id="ARBA00022840"/>
    </source>
</evidence>
<dbReference type="Pfam" id="PF00899">
    <property type="entry name" value="ThiF"/>
    <property type="match status" value="1"/>
</dbReference>
<dbReference type="Gene3D" id="3.40.50.720">
    <property type="entry name" value="NAD(P)-binding Rossmann-like Domain"/>
    <property type="match status" value="1"/>
</dbReference>
<dbReference type="PROSITE" id="PS50206">
    <property type="entry name" value="RHODANESE_3"/>
    <property type="match status" value="1"/>
</dbReference>
<dbReference type="Gene3D" id="3.40.250.10">
    <property type="entry name" value="Rhodanese-like domain"/>
    <property type="match status" value="1"/>
</dbReference>
<keyword evidence="1 5" id="KW-0808">Transferase</keyword>
<dbReference type="PANTHER" id="PTHR10953:SF102">
    <property type="entry name" value="ADENYLYLTRANSFERASE AND SULFURTRANSFERASE MOCS3"/>
    <property type="match status" value="1"/>
</dbReference>
<dbReference type="InterPro" id="IPR001763">
    <property type="entry name" value="Rhodanese-like_dom"/>
</dbReference>
<dbReference type="SUPFAM" id="SSF69572">
    <property type="entry name" value="Activating enzymes of the ubiquitin-like proteins"/>
    <property type="match status" value="1"/>
</dbReference>
<dbReference type="FunFam" id="3.40.50.720:FF:000033">
    <property type="entry name" value="Adenylyltransferase and sulfurtransferase MOCS3"/>
    <property type="match status" value="1"/>
</dbReference>
<dbReference type="EMBL" id="FOJN01000002">
    <property type="protein sequence ID" value="SFA42773.1"/>
    <property type="molecule type" value="Genomic_DNA"/>
</dbReference>
<dbReference type="GO" id="GO:0005524">
    <property type="term" value="F:ATP binding"/>
    <property type="evidence" value="ECO:0007669"/>
    <property type="project" value="UniProtKB-KW"/>
</dbReference>
<dbReference type="InterPro" id="IPR000594">
    <property type="entry name" value="ThiF_NAD_FAD-bd"/>
</dbReference>
<dbReference type="CDD" id="cd00757">
    <property type="entry name" value="ThiF_MoeB_HesA_family"/>
    <property type="match status" value="1"/>
</dbReference>
<dbReference type="PANTHER" id="PTHR10953">
    <property type="entry name" value="UBIQUITIN-ACTIVATING ENZYME E1"/>
    <property type="match status" value="1"/>
</dbReference>
<keyword evidence="3" id="KW-0067">ATP-binding</keyword>
<evidence type="ECO:0000313" key="6">
    <source>
        <dbReference type="Proteomes" id="UP000182054"/>
    </source>
</evidence>
<reference evidence="5 6" key="1">
    <citation type="submission" date="2016-10" db="EMBL/GenBank/DDBJ databases">
        <authorList>
            <person name="de Groot N.N."/>
        </authorList>
    </citation>
    <scope>NUCLEOTIDE SEQUENCE [LARGE SCALE GENOMIC DNA]</scope>
    <source>
        <strain evidence="5 6">DSM 44908</strain>
    </source>
</reference>
<dbReference type="GO" id="GO:0008146">
    <property type="term" value="F:sulfotransferase activity"/>
    <property type="evidence" value="ECO:0007669"/>
    <property type="project" value="TreeGrafter"/>
</dbReference>
<evidence type="ECO:0000256" key="2">
    <source>
        <dbReference type="ARBA" id="ARBA00022741"/>
    </source>
</evidence>